<evidence type="ECO:0000256" key="4">
    <source>
        <dbReference type="SAM" id="Phobius"/>
    </source>
</evidence>
<evidence type="ECO:0000256" key="3">
    <source>
        <dbReference type="SAM" id="MobiDB-lite"/>
    </source>
</evidence>
<dbReference type="AlphaFoldDB" id="A0A081BKW0"/>
<dbReference type="InterPro" id="IPR005754">
    <property type="entry name" value="Sortase"/>
</dbReference>
<dbReference type="STRING" id="1291743.LOSG293_480010"/>
<dbReference type="OrthoDB" id="1648028at2"/>
<keyword evidence="4" id="KW-1133">Transmembrane helix</keyword>
<dbReference type="eggNOG" id="COG3764">
    <property type="taxonomic scope" value="Bacteria"/>
</dbReference>
<dbReference type="Proteomes" id="UP000028700">
    <property type="component" value="Unassembled WGS sequence"/>
</dbReference>
<sequence length="380" mass="43153">MNHKKASNNWLKIIMVIIFTVGVIIALYPFYVEAINNYIDQQRINKVDKTNSELSAQKRKALETRNRRLAENGLHPENAPFAGSSKRTQVSLKKHLIGSISIPKIKANMPLFDTTNAETLNYGATVLQGTSFPLGGKNTHTVIAAHRGLPSRKLFTDLNYVKKGNIFVLTVYKKKLAYKVYKIQVVKPNQTSVLKIIPGKDLATLLTCTPYMINSHRLLVTGYRIPYTPKIAKDVNHANNANNANQLLILIAIILLLLAILGYIIKLIHQGMLRKNRFSLIFYRLSQQGDVVKNTTYALQTRVLRRPIYRNGKKFIVTADNDGKVNFNNLPGGLYHVQEIFPNDKIGCTVGIKKLHQQTAKMYLKDKNRSLFKLYHNDLW</sequence>
<evidence type="ECO:0000256" key="2">
    <source>
        <dbReference type="PIRSR" id="PIRSR605754-1"/>
    </source>
</evidence>
<dbReference type="GO" id="GO:0016787">
    <property type="term" value="F:hydrolase activity"/>
    <property type="evidence" value="ECO:0007669"/>
    <property type="project" value="UniProtKB-KW"/>
</dbReference>
<organism evidence="5 6">
    <name type="scientific">Secundilactobacillus oryzae JCM 18671</name>
    <dbReference type="NCBI Taxonomy" id="1291743"/>
    <lineage>
        <taxon>Bacteria</taxon>
        <taxon>Bacillati</taxon>
        <taxon>Bacillota</taxon>
        <taxon>Bacilli</taxon>
        <taxon>Lactobacillales</taxon>
        <taxon>Lactobacillaceae</taxon>
        <taxon>Secundilactobacillus</taxon>
    </lineage>
</organism>
<feature type="active site" description="Acyl-thioester intermediate" evidence="2">
    <location>
        <position position="208"/>
    </location>
</feature>
<keyword evidence="1" id="KW-0378">Hydrolase</keyword>
<dbReference type="SUPFAM" id="SSF63817">
    <property type="entry name" value="Sortase"/>
    <property type="match status" value="1"/>
</dbReference>
<comment type="caution">
    <text evidence="5">The sequence shown here is derived from an EMBL/GenBank/DDBJ whole genome shotgun (WGS) entry which is preliminary data.</text>
</comment>
<dbReference type="CDD" id="cd05827">
    <property type="entry name" value="Sortase_C"/>
    <property type="match status" value="1"/>
</dbReference>
<evidence type="ECO:0000313" key="6">
    <source>
        <dbReference type="Proteomes" id="UP000028700"/>
    </source>
</evidence>
<keyword evidence="6" id="KW-1185">Reference proteome</keyword>
<feature type="active site" description="Proton donor/acceptor" evidence="2">
    <location>
        <position position="146"/>
    </location>
</feature>
<dbReference type="InterPro" id="IPR042002">
    <property type="entry name" value="Sortase_C"/>
</dbReference>
<dbReference type="NCBIfam" id="TIGR01076">
    <property type="entry name" value="sortase_fam"/>
    <property type="match status" value="1"/>
</dbReference>
<dbReference type="Gene3D" id="2.40.260.10">
    <property type="entry name" value="Sortase"/>
    <property type="match status" value="1"/>
</dbReference>
<gene>
    <name evidence="5" type="ORF">LOSG293_480010</name>
</gene>
<evidence type="ECO:0000256" key="1">
    <source>
        <dbReference type="ARBA" id="ARBA00022801"/>
    </source>
</evidence>
<dbReference type="InterPro" id="IPR023365">
    <property type="entry name" value="Sortase_dom-sf"/>
</dbReference>
<protein>
    <submittedName>
        <fullName evidence="5">Sortase</fullName>
    </submittedName>
</protein>
<keyword evidence="4" id="KW-0472">Membrane</keyword>
<name>A0A081BKW0_9LACO</name>
<accession>A0A081BKW0</accession>
<reference evidence="5" key="1">
    <citation type="journal article" date="2014" name="Genome Announc.">
        <title>Draft Genome Sequence of Lactobacillus oryzae Strain SG293T.</title>
        <authorList>
            <person name="Tanizawa Y."/>
            <person name="Fujisawa T."/>
            <person name="Mochizuki T."/>
            <person name="Kaminuma E."/>
            <person name="Nakamura Y."/>
            <person name="Tohno M."/>
        </authorList>
    </citation>
    <scope>NUCLEOTIDE SEQUENCE [LARGE SCALE GENOMIC DNA]</scope>
    <source>
        <strain evidence="5">SG293</strain>
    </source>
</reference>
<keyword evidence="4" id="KW-0812">Transmembrane</keyword>
<dbReference type="Pfam" id="PF04203">
    <property type="entry name" value="Sortase"/>
    <property type="match status" value="1"/>
</dbReference>
<feature type="transmembrane region" description="Helical" evidence="4">
    <location>
        <begin position="247"/>
        <end position="268"/>
    </location>
</feature>
<evidence type="ECO:0000313" key="5">
    <source>
        <dbReference type="EMBL" id="GAK48678.1"/>
    </source>
</evidence>
<dbReference type="RefSeq" id="WP_034529607.1">
    <property type="nucleotide sequence ID" value="NZ_BBJM01000048.1"/>
</dbReference>
<proteinExistence type="predicted"/>
<dbReference type="NCBIfam" id="NF033745">
    <property type="entry name" value="class_C_sortase"/>
    <property type="match status" value="1"/>
</dbReference>
<feature type="transmembrane region" description="Helical" evidence="4">
    <location>
        <begin position="12"/>
        <end position="31"/>
    </location>
</feature>
<dbReference type="EMBL" id="BBJM01000048">
    <property type="protein sequence ID" value="GAK48678.1"/>
    <property type="molecule type" value="Genomic_DNA"/>
</dbReference>
<feature type="region of interest" description="Disordered" evidence="3">
    <location>
        <begin position="67"/>
        <end position="86"/>
    </location>
</feature>